<evidence type="ECO:0000313" key="2">
    <source>
        <dbReference type="EMBL" id="SPO25097.1"/>
    </source>
</evidence>
<gene>
    <name evidence="2" type="ORF">UTRI_02804_B</name>
</gene>
<dbReference type="AlphaFoldDB" id="A0A5C3E692"/>
<feature type="compositionally biased region" description="Polar residues" evidence="1">
    <location>
        <begin position="54"/>
        <end position="63"/>
    </location>
</feature>
<feature type="compositionally biased region" description="Basic and acidic residues" evidence="1">
    <location>
        <begin position="430"/>
        <end position="439"/>
    </location>
</feature>
<accession>A0A5C3E692</accession>
<organism evidence="2 3">
    <name type="scientific">Ustilago trichophora</name>
    <dbReference type="NCBI Taxonomy" id="86804"/>
    <lineage>
        <taxon>Eukaryota</taxon>
        <taxon>Fungi</taxon>
        <taxon>Dikarya</taxon>
        <taxon>Basidiomycota</taxon>
        <taxon>Ustilaginomycotina</taxon>
        <taxon>Ustilaginomycetes</taxon>
        <taxon>Ustilaginales</taxon>
        <taxon>Ustilaginaceae</taxon>
        <taxon>Ustilago</taxon>
    </lineage>
</organism>
<protein>
    <submittedName>
        <fullName evidence="2">Uncharacterized protein</fullName>
    </submittedName>
</protein>
<feature type="compositionally biased region" description="Low complexity" evidence="1">
    <location>
        <begin position="69"/>
        <end position="96"/>
    </location>
</feature>
<feature type="region of interest" description="Disordered" evidence="1">
    <location>
        <begin position="40"/>
        <end position="101"/>
    </location>
</feature>
<keyword evidence="3" id="KW-1185">Reference proteome</keyword>
<evidence type="ECO:0000313" key="3">
    <source>
        <dbReference type="Proteomes" id="UP000324022"/>
    </source>
</evidence>
<dbReference type="Proteomes" id="UP000324022">
    <property type="component" value="Unassembled WGS sequence"/>
</dbReference>
<feature type="compositionally biased region" description="Basic and acidic residues" evidence="1">
    <location>
        <begin position="466"/>
        <end position="479"/>
    </location>
</feature>
<sequence>MSAARLLRASSPGLHALPSASLTRPLGQHYRSLHTTTVLRRRELPSEGPRSALRASTKSSSPHKFQRHAASSSASNPAARVEAGPSSAPAASTSGAPRHHQAKVEMIPFRVSTKAAKEYLTTLATTEVMPRVMSKWSVLKHQLLSLIGLRSMSKGDGQIVKLEKMTALYLPTWIVDASFEIKCRGNDGRAEANFITTSSRFPGHSWKPMDSMPMYPPPPHDMIPTQELQKDPNYAADTPTPAWDNLAMVDYESYETYLQRKKNPNVKIKGGIPDPVPFTISPLFLPEMLRKKLELKDVTFTPDLATGFQLPGSDMHGLGVTIALVNEQGEPITSPPVRFELDTFKLDMMAAYPILMPLHMAEFSYKDPEDGDRHYITMVLGAWDSKGLQFCLKEKDQDWQWSFAKKDPLKIDNLDLYPRAPIKTSLNGMFERERQEERSKQRKKLAQEEDDEKGEGTTRKGRKTRKEWEAEWEREDAENQKAFQDEVKSRMIEKLSSELPIKAAVEKRSLEFLQRADWIYWERDEREAFETRVSTADPSTQFLTAAEKERLASTAASARIAPTEPRPFQWLSQEEDRKAEREHPDRKAGLGRYIHWSSPHVQRLSHNVYANRRYLTEAIPNVLHSRKRMASITEAGHDIDRSHVYVTRSDGSKVNGEEAYRTIAADDISVRQQREALKPRWLKALQEGAGRR</sequence>
<dbReference type="OrthoDB" id="2349883at2759"/>
<evidence type="ECO:0000256" key="1">
    <source>
        <dbReference type="SAM" id="MobiDB-lite"/>
    </source>
</evidence>
<feature type="region of interest" description="Disordered" evidence="1">
    <location>
        <begin position="427"/>
        <end position="479"/>
    </location>
</feature>
<dbReference type="EMBL" id="OOIN01000010">
    <property type="protein sequence ID" value="SPO25097.1"/>
    <property type="molecule type" value="Genomic_DNA"/>
</dbReference>
<name>A0A5C3E692_9BASI</name>
<proteinExistence type="predicted"/>
<reference evidence="2 3" key="1">
    <citation type="submission" date="2018-03" db="EMBL/GenBank/DDBJ databases">
        <authorList>
            <person name="Guldener U."/>
        </authorList>
    </citation>
    <scope>NUCLEOTIDE SEQUENCE [LARGE SCALE GENOMIC DNA]</scope>
    <source>
        <strain evidence="2 3">NBRC100155</strain>
    </source>
</reference>